<keyword evidence="1" id="KW-0732">Signal</keyword>
<feature type="chain" id="PRO_5043144617" evidence="1">
    <location>
        <begin position="22"/>
        <end position="154"/>
    </location>
</feature>
<dbReference type="STRING" id="1262585.BJI46_11665"/>
<organism evidence="2 3">
    <name type="scientific">Acinetobacter qingfengensis</name>
    <dbReference type="NCBI Taxonomy" id="1262585"/>
    <lineage>
        <taxon>Bacteria</taxon>
        <taxon>Pseudomonadati</taxon>
        <taxon>Pseudomonadota</taxon>
        <taxon>Gammaproteobacteria</taxon>
        <taxon>Moraxellales</taxon>
        <taxon>Moraxellaceae</taxon>
        <taxon>Acinetobacter</taxon>
    </lineage>
</organism>
<dbReference type="RefSeq" id="WP_070069633.1">
    <property type="nucleotide sequence ID" value="NZ_MKKK01000017.1"/>
</dbReference>
<evidence type="ECO:0000313" key="2">
    <source>
        <dbReference type="EMBL" id="OEY96933.1"/>
    </source>
</evidence>
<dbReference type="AlphaFoldDB" id="A0A1E7RCB1"/>
<dbReference type="OrthoDB" id="3629459at2"/>
<proteinExistence type="predicted"/>
<name>A0A1E7RCB1_9GAMM</name>
<protein>
    <submittedName>
        <fullName evidence="2">Uncharacterized protein</fullName>
    </submittedName>
</protein>
<dbReference type="Proteomes" id="UP000185895">
    <property type="component" value="Unassembled WGS sequence"/>
</dbReference>
<accession>A0A1E7RCB1</accession>
<feature type="signal peptide" evidence="1">
    <location>
        <begin position="1"/>
        <end position="21"/>
    </location>
</feature>
<evidence type="ECO:0000256" key="1">
    <source>
        <dbReference type="SAM" id="SignalP"/>
    </source>
</evidence>
<keyword evidence="3" id="KW-1185">Reference proteome</keyword>
<reference evidence="2 3" key="1">
    <citation type="submission" date="2016-09" db="EMBL/GenBank/DDBJ databases">
        <authorList>
            <person name="Capua I."/>
            <person name="De Benedictis P."/>
            <person name="Joannis T."/>
            <person name="Lombin L.H."/>
            <person name="Cattoli G."/>
        </authorList>
    </citation>
    <scope>NUCLEOTIDE SEQUENCE [LARGE SCALE GENOMIC DNA]</scope>
    <source>
        <strain evidence="2 3">ANC 4671</strain>
    </source>
</reference>
<sequence length="154" mass="17976">MRKKILGFFLICLLVTPLAFAQSAIEVAFGLKVKGLDFIYPFDEKTDPNEQLGRPNQYIEKVSWPDPLIDPKFESDGYYDSDIDPILFKGGTLEKFKNLADRDRRYNYVKSVHLSDPTTNQYMYKKGLFLLRLDKTFTPTQAKEYEKKFNQVVK</sequence>
<comment type="caution">
    <text evidence="2">The sequence shown here is derived from an EMBL/GenBank/DDBJ whole genome shotgun (WGS) entry which is preliminary data.</text>
</comment>
<dbReference type="EMBL" id="MKKK01000017">
    <property type="protein sequence ID" value="OEY96933.1"/>
    <property type="molecule type" value="Genomic_DNA"/>
</dbReference>
<evidence type="ECO:0000313" key="3">
    <source>
        <dbReference type="Proteomes" id="UP000185895"/>
    </source>
</evidence>
<gene>
    <name evidence="2" type="ORF">BJI46_11665</name>
</gene>